<proteinExistence type="evidence at transcript level"/>
<sequence>KRKWLTLEEKINVLEDFAKTKSSHRQLAERFSVGKTQIANILREKESIYKSWRENGLNQHVKKKMKTESHDLDSIMFDWFCAVRNKNMPISGPLLQEKASEVAKSLGLQEFKASNGWLQKFKIRHNILSKSICGESAEVSLQSAEDWRRKLKNICEGYDECNIFNCDATALIFQALPDKTFTVENKKCFDGKVSKDRLTIMLCVNMKGEFEQPLIIGKSLKPQCFKGVQLEKFKMSYKANIKAWMTTEIMTEWLDEFNTKMKRENRKVLLFMGNATCHPHLKLSNVEIIFLPPNISSICQPLDLGVIRNFKQHYRKLILRRMVSHVESVNNAGELAKKVSILDAIIWTISAIREIKPETVHKCFLRAGFAAESDENLLNDVAEEEELEVLLRSFTCEMSVQDYLTFEDQIPICNSSTDIQDLIAAKSCEVDLNVDEENEDENENQISNHDDDKTPKNYKEALELVNALKKFSQNENETNLFKLL</sequence>
<dbReference type="GO" id="GO:0003677">
    <property type="term" value="F:DNA binding"/>
    <property type="evidence" value="ECO:0007669"/>
    <property type="project" value="UniProtKB-KW"/>
</dbReference>
<name>A0A069DU07_9HEMI</name>
<dbReference type="SUPFAM" id="SSF46689">
    <property type="entry name" value="Homeodomain-like"/>
    <property type="match status" value="2"/>
</dbReference>
<accession>A0A069DU07</accession>
<evidence type="ECO:0000259" key="5">
    <source>
        <dbReference type="PROSITE" id="PS51253"/>
    </source>
</evidence>
<organism evidence="6">
    <name type="scientific">Panstrongylus megistus</name>
    <dbReference type="NCBI Taxonomy" id="65343"/>
    <lineage>
        <taxon>Eukaryota</taxon>
        <taxon>Metazoa</taxon>
        <taxon>Ecdysozoa</taxon>
        <taxon>Arthropoda</taxon>
        <taxon>Hexapoda</taxon>
        <taxon>Insecta</taxon>
        <taxon>Pterygota</taxon>
        <taxon>Neoptera</taxon>
        <taxon>Paraneoptera</taxon>
        <taxon>Hemiptera</taxon>
        <taxon>Heteroptera</taxon>
        <taxon>Panheteroptera</taxon>
        <taxon>Cimicomorpha</taxon>
        <taxon>Reduviidae</taxon>
        <taxon>Triatominae</taxon>
        <taxon>Panstrongylus</taxon>
    </lineage>
</organism>
<feature type="domain" description="HTH CENPB-type" evidence="5">
    <location>
        <begin position="60"/>
        <end position="131"/>
    </location>
</feature>
<dbReference type="AlphaFoldDB" id="A0A069DU07"/>
<protein>
    <submittedName>
        <fullName evidence="6">Putative tigger transposable element-derived</fullName>
    </submittedName>
</protein>
<dbReference type="Pfam" id="PF03184">
    <property type="entry name" value="DDE_1"/>
    <property type="match status" value="1"/>
</dbReference>
<dbReference type="InterPro" id="IPR004875">
    <property type="entry name" value="DDE_SF_endonuclease_dom"/>
</dbReference>
<evidence type="ECO:0000256" key="2">
    <source>
        <dbReference type="ARBA" id="ARBA00023125"/>
    </source>
</evidence>
<evidence type="ECO:0000256" key="3">
    <source>
        <dbReference type="ARBA" id="ARBA00023242"/>
    </source>
</evidence>
<comment type="subcellular location">
    <subcellularLocation>
        <location evidence="1">Nucleus</location>
    </subcellularLocation>
</comment>
<dbReference type="Pfam" id="PF04218">
    <property type="entry name" value="CENP-B_N"/>
    <property type="match status" value="1"/>
</dbReference>
<feature type="region of interest" description="Disordered" evidence="4">
    <location>
        <begin position="436"/>
        <end position="455"/>
    </location>
</feature>
<dbReference type="PANTHER" id="PTHR19303:SF73">
    <property type="entry name" value="PROTEIN PDC2"/>
    <property type="match status" value="1"/>
</dbReference>
<dbReference type="EMBL" id="GBGD01001296">
    <property type="protein sequence ID" value="JAC87593.1"/>
    <property type="molecule type" value="mRNA"/>
</dbReference>
<dbReference type="PROSITE" id="PS51253">
    <property type="entry name" value="HTH_CENPB"/>
    <property type="match status" value="1"/>
</dbReference>
<dbReference type="Pfam" id="PF03221">
    <property type="entry name" value="HTH_Tnp_Tc5"/>
    <property type="match status" value="1"/>
</dbReference>
<dbReference type="InterPro" id="IPR009057">
    <property type="entry name" value="Homeodomain-like_sf"/>
</dbReference>
<evidence type="ECO:0000256" key="1">
    <source>
        <dbReference type="ARBA" id="ARBA00004123"/>
    </source>
</evidence>
<dbReference type="GO" id="GO:0005634">
    <property type="term" value="C:nucleus"/>
    <property type="evidence" value="ECO:0007669"/>
    <property type="project" value="UniProtKB-SubCell"/>
</dbReference>
<dbReference type="PANTHER" id="PTHR19303">
    <property type="entry name" value="TRANSPOSON"/>
    <property type="match status" value="1"/>
</dbReference>
<reference evidence="6" key="1">
    <citation type="journal article" date="2015" name="J. Med. Entomol.">
        <title>A Deep Insight Into the Sialotranscriptome of the Chagas Disease Vector, Panstrongylus megistus (Hemiptera: Heteroptera).</title>
        <authorList>
            <person name="Ribeiro J.M."/>
            <person name="Schwarz A."/>
            <person name="Francischetti I.M."/>
        </authorList>
    </citation>
    <scope>NUCLEOTIDE SEQUENCE</scope>
    <source>
        <tissue evidence="6">Salivary glands</tissue>
    </source>
</reference>
<keyword evidence="2" id="KW-0238">DNA-binding</keyword>
<dbReference type="Gene3D" id="1.10.10.60">
    <property type="entry name" value="Homeodomain-like"/>
    <property type="match status" value="2"/>
</dbReference>
<dbReference type="InterPro" id="IPR050863">
    <property type="entry name" value="CenT-Element_Derived"/>
</dbReference>
<dbReference type="InterPro" id="IPR007889">
    <property type="entry name" value="HTH_Psq"/>
</dbReference>
<feature type="non-terminal residue" evidence="6">
    <location>
        <position position="1"/>
    </location>
</feature>
<feature type="non-terminal residue" evidence="6">
    <location>
        <position position="484"/>
    </location>
</feature>
<keyword evidence="3" id="KW-0539">Nucleus</keyword>
<evidence type="ECO:0000313" key="6">
    <source>
        <dbReference type="EMBL" id="JAC87593.1"/>
    </source>
</evidence>
<evidence type="ECO:0000256" key="4">
    <source>
        <dbReference type="SAM" id="MobiDB-lite"/>
    </source>
</evidence>
<dbReference type="InterPro" id="IPR006600">
    <property type="entry name" value="HTH_CenpB_DNA-bd_dom"/>
</dbReference>
<dbReference type="SMART" id="SM00674">
    <property type="entry name" value="CENPB"/>
    <property type="match status" value="1"/>
</dbReference>